<evidence type="ECO:0000313" key="2">
    <source>
        <dbReference type="Proteomes" id="UP000634136"/>
    </source>
</evidence>
<comment type="caution">
    <text evidence="1">The sequence shown here is derived from an EMBL/GenBank/DDBJ whole genome shotgun (WGS) entry which is preliminary data.</text>
</comment>
<dbReference type="Proteomes" id="UP000634136">
    <property type="component" value="Unassembled WGS sequence"/>
</dbReference>
<sequence>MEGVKEVPKTERTIGKSGPTSIRDYVFKMA</sequence>
<protein>
    <submittedName>
        <fullName evidence="1">Uncharacterized protein</fullName>
    </submittedName>
</protein>
<gene>
    <name evidence="1" type="ORF">G2W53_022820</name>
</gene>
<accession>A0A834WMH3</accession>
<keyword evidence="2" id="KW-1185">Reference proteome</keyword>
<dbReference type="AlphaFoldDB" id="A0A834WMH3"/>
<reference evidence="1" key="1">
    <citation type="submission" date="2020-09" db="EMBL/GenBank/DDBJ databases">
        <title>Genome-Enabled Discovery of Anthraquinone Biosynthesis in Senna tora.</title>
        <authorList>
            <person name="Kang S.-H."/>
            <person name="Pandey R.P."/>
            <person name="Lee C.-M."/>
            <person name="Sim J.-S."/>
            <person name="Jeong J.-T."/>
            <person name="Choi B.-S."/>
            <person name="Jung M."/>
            <person name="Ginzburg D."/>
            <person name="Zhao K."/>
            <person name="Won S.Y."/>
            <person name="Oh T.-J."/>
            <person name="Yu Y."/>
            <person name="Kim N.-H."/>
            <person name="Lee O.R."/>
            <person name="Lee T.-H."/>
            <person name="Bashyal P."/>
            <person name="Kim T.-S."/>
            <person name="Lee W.-H."/>
            <person name="Kawkins C."/>
            <person name="Kim C.-K."/>
            <person name="Kim J.S."/>
            <person name="Ahn B.O."/>
            <person name="Rhee S.Y."/>
            <person name="Sohng J.K."/>
        </authorList>
    </citation>
    <scope>NUCLEOTIDE SEQUENCE</scope>
    <source>
        <tissue evidence="1">Leaf</tissue>
    </source>
</reference>
<proteinExistence type="predicted"/>
<name>A0A834WMH3_9FABA</name>
<evidence type="ECO:0000313" key="1">
    <source>
        <dbReference type="EMBL" id="KAF7824676.1"/>
    </source>
</evidence>
<dbReference type="EMBL" id="JAAIUW010000007">
    <property type="protein sequence ID" value="KAF7824676.1"/>
    <property type="molecule type" value="Genomic_DNA"/>
</dbReference>
<organism evidence="1 2">
    <name type="scientific">Senna tora</name>
    <dbReference type="NCBI Taxonomy" id="362788"/>
    <lineage>
        <taxon>Eukaryota</taxon>
        <taxon>Viridiplantae</taxon>
        <taxon>Streptophyta</taxon>
        <taxon>Embryophyta</taxon>
        <taxon>Tracheophyta</taxon>
        <taxon>Spermatophyta</taxon>
        <taxon>Magnoliopsida</taxon>
        <taxon>eudicotyledons</taxon>
        <taxon>Gunneridae</taxon>
        <taxon>Pentapetalae</taxon>
        <taxon>rosids</taxon>
        <taxon>fabids</taxon>
        <taxon>Fabales</taxon>
        <taxon>Fabaceae</taxon>
        <taxon>Caesalpinioideae</taxon>
        <taxon>Cassia clade</taxon>
        <taxon>Senna</taxon>
    </lineage>
</organism>